<protein>
    <submittedName>
        <fullName evidence="2">Uncharacterized protein</fullName>
    </submittedName>
</protein>
<dbReference type="AlphaFoldDB" id="A0A5N6EPV0"/>
<proteinExistence type="predicted"/>
<feature type="transmembrane region" description="Helical" evidence="1">
    <location>
        <begin position="12"/>
        <end position="32"/>
    </location>
</feature>
<dbReference type="Proteomes" id="UP000326799">
    <property type="component" value="Unassembled WGS sequence"/>
</dbReference>
<name>A0A5N6EPV0_9EURO</name>
<gene>
    <name evidence="2" type="ORF">BDV33DRAFT_175619</name>
</gene>
<keyword evidence="3" id="KW-1185">Reference proteome</keyword>
<reference evidence="2 3" key="1">
    <citation type="submission" date="2019-04" db="EMBL/GenBank/DDBJ databases">
        <title>Fungal friends and foes A comparative genomics study of 23 Aspergillus species from section Flavi.</title>
        <authorList>
            <consortium name="DOE Joint Genome Institute"/>
            <person name="Kjaerbolling I."/>
            <person name="Vesth T.C."/>
            <person name="Frisvad J.C."/>
            <person name="Nybo J.L."/>
            <person name="Theobald S."/>
            <person name="Kildgaard S."/>
            <person name="Petersen T.I."/>
            <person name="Kuo A."/>
            <person name="Sato A."/>
            <person name="Lyhne E.K."/>
            <person name="Kogle M.E."/>
            <person name="Wiebenga A."/>
            <person name="Kun R.S."/>
            <person name="Lubbers R.J."/>
            <person name="Makela M.R."/>
            <person name="Barry K."/>
            <person name="Chovatia M."/>
            <person name="Clum A."/>
            <person name="Daum C."/>
            <person name="Haridas S."/>
            <person name="He G."/>
            <person name="LaButti K."/>
            <person name="Lipzen A."/>
            <person name="Mondo S."/>
            <person name="Pangilinan J."/>
            <person name="Riley R."/>
            <person name="Salamov A."/>
            <person name="Simmons B.A."/>
            <person name="Magnuson J.K."/>
            <person name="Henrissat B."/>
            <person name="Mortensen U.H."/>
            <person name="Larsen T.O."/>
            <person name="De vries R.P."/>
            <person name="Grigoriev I.V."/>
            <person name="Machida M."/>
            <person name="Baker S.E."/>
            <person name="Andersen M.R."/>
        </authorList>
    </citation>
    <scope>NUCLEOTIDE SEQUENCE [LARGE SCALE GENOMIC DNA]</scope>
    <source>
        <strain evidence="2 3">CBS 126849</strain>
    </source>
</reference>
<accession>A0A5N6EPV0</accession>
<organism evidence="2 3">
    <name type="scientific">Aspergillus novoparasiticus</name>
    <dbReference type="NCBI Taxonomy" id="986946"/>
    <lineage>
        <taxon>Eukaryota</taxon>
        <taxon>Fungi</taxon>
        <taxon>Dikarya</taxon>
        <taxon>Ascomycota</taxon>
        <taxon>Pezizomycotina</taxon>
        <taxon>Eurotiomycetes</taxon>
        <taxon>Eurotiomycetidae</taxon>
        <taxon>Eurotiales</taxon>
        <taxon>Aspergillaceae</taxon>
        <taxon>Aspergillus</taxon>
        <taxon>Aspergillus subgen. Circumdati</taxon>
    </lineage>
</organism>
<evidence type="ECO:0000256" key="1">
    <source>
        <dbReference type="SAM" id="Phobius"/>
    </source>
</evidence>
<keyword evidence="1" id="KW-0812">Transmembrane</keyword>
<keyword evidence="1" id="KW-1133">Transmembrane helix</keyword>
<evidence type="ECO:0000313" key="3">
    <source>
        <dbReference type="Proteomes" id="UP000326799"/>
    </source>
</evidence>
<keyword evidence="1" id="KW-0472">Membrane</keyword>
<dbReference type="EMBL" id="ML733450">
    <property type="protein sequence ID" value="KAB8218430.1"/>
    <property type="molecule type" value="Genomic_DNA"/>
</dbReference>
<evidence type="ECO:0000313" key="2">
    <source>
        <dbReference type="EMBL" id="KAB8218430.1"/>
    </source>
</evidence>
<sequence>MVCSFRINFFLLYFPLLFSFSFCSFCFLFFFIRCPPPRGSDLENDKILDCGLCKGAE</sequence>